<sequence length="528" mass="60468">MRIRSKYQAQWFIWLVITTVILRTGTPVEALTTTYGISLLNRTSFPSGFVFGVSSSAYQTEGAATEDGKGPSIWDTFTHKFPEKIKDHSDGNIATDSYHQYKEDVRMIKKMRFDAYRFSISWPRILPYGKVTRGINEQGLHYYSNLINELIKNGIEPFVTLFHWDTPQALEDEYGGFLSSQIVNDYRDYANLCFQTFGNKVKYWTTFNEPSTYTLGGYVSGNFAPGRCSSWQNASCTGGDSGVEPYIVAHNQLLAHAAAVKLYRDNYQASHKGKIGITLETRWMVPLSDESININAADRALDFSFGWFMKPLTAGDYPSTMRFQVGSRLRNFSEEEANMLKGSFDFLGLNYYTSNYVEHFSDPNLIDASYITDSQTRARTERNGVPIGPKGASSWLYVYPMGIHDLLLYIKRNYSNPTIYITENGIDELNNSTLSLGEALDDSTRIDYYYQHLSSVRQAIRQVTYMNNKFRIEGVDVRGYFAWAALDNFEWNSGYTVRFGLNFVDYKAGLKRYKKLSAKWFTNFLRLE</sequence>
<name>A0A164TA42_DAUCS</name>
<keyword evidence="3" id="KW-0326">Glycosidase</keyword>
<evidence type="ECO:0000256" key="1">
    <source>
        <dbReference type="ARBA" id="ARBA00010838"/>
    </source>
</evidence>
<keyword evidence="2" id="KW-0378">Hydrolase</keyword>
<keyword evidence="5" id="KW-0732">Signal</keyword>
<dbReference type="Gramene" id="KZM87258">
    <property type="protein sequence ID" value="KZM87258"/>
    <property type="gene ID" value="DCAR_024392"/>
</dbReference>
<protein>
    <recommendedName>
        <fullName evidence="7">Beta-glucosidase</fullName>
    </recommendedName>
</protein>
<dbReference type="SUPFAM" id="SSF51445">
    <property type="entry name" value="(Trans)glycosidases"/>
    <property type="match status" value="1"/>
</dbReference>
<evidence type="ECO:0000256" key="2">
    <source>
        <dbReference type="ARBA" id="ARBA00022801"/>
    </source>
</evidence>
<dbReference type="STRING" id="79200.A0A164TA42"/>
<dbReference type="PROSITE" id="PS00653">
    <property type="entry name" value="GLYCOSYL_HYDROL_F1_2"/>
    <property type="match status" value="1"/>
</dbReference>
<dbReference type="PRINTS" id="PR00131">
    <property type="entry name" value="GLHYDRLASE1"/>
</dbReference>
<dbReference type="GO" id="GO:0008422">
    <property type="term" value="F:beta-glucosidase activity"/>
    <property type="evidence" value="ECO:0007669"/>
    <property type="project" value="TreeGrafter"/>
</dbReference>
<gene>
    <name evidence="6" type="ORF">DCAR_024392</name>
</gene>
<accession>A0A164TA42</accession>
<proteinExistence type="inferred from homology"/>
<dbReference type="InterPro" id="IPR017853">
    <property type="entry name" value="GH"/>
</dbReference>
<dbReference type="EMBL" id="LNRQ01000007">
    <property type="protein sequence ID" value="KZM87258.1"/>
    <property type="molecule type" value="Genomic_DNA"/>
</dbReference>
<evidence type="ECO:0008006" key="7">
    <source>
        <dbReference type="Google" id="ProtNLM"/>
    </source>
</evidence>
<dbReference type="FunFam" id="3.20.20.80:FF:000020">
    <property type="entry name" value="Beta-glucosidase 12"/>
    <property type="match status" value="1"/>
</dbReference>
<dbReference type="PANTHER" id="PTHR10353">
    <property type="entry name" value="GLYCOSYL HYDROLASE"/>
    <property type="match status" value="1"/>
</dbReference>
<evidence type="ECO:0000256" key="5">
    <source>
        <dbReference type="SAM" id="SignalP"/>
    </source>
</evidence>
<dbReference type="AlphaFoldDB" id="A0A164TA42"/>
<dbReference type="InterPro" id="IPR001360">
    <property type="entry name" value="Glyco_hydro_1"/>
</dbReference>
<feature type="signal peptide" evidence="5">
    <location>
        <begin position="1"/>
        <end position="30"/>
    </location>
</feature>
<dbReference type="GO" id="GO:0005975">
    <property type="term" value="P:carbohydrate metabolic process"/>
    <property type="evidence" value="ECO:0007669"/>
    <property type="project" value="InterPro"/>
</dbReference>
<evidence type="ECO:0000256" key="3">
    <source>
        <dbReference type="ARBA" id="ARBA00023295"/>
    </source>
</evidence>
<dbReference type="OMA" id="NWETLRC"/>
<feature type="chain" id="PRO_5007853412" description="Beta-glucosidase" evidence="5">
    <location>
        <begin position="31"/>
        <end position="528"/>
    </location>
</feature>
<dbReference type="Gene3D" id="3.20.20.80">
    <property type="entry name" value="Glycosidases"/>
    <property type="match status" value="1"/>
</dbReference>
<evidence type="ECO:0000313" key="6">
    <source>
        <dbReference type="EMBL" id="KZM87258.1"/>
    </source>
</evidence>
<organism evidence="6">
    <name type="scientific">Daucus carota subsp. sativus</name>
    <name type="common">Carrot</name>
    <dbReference type="NCBI Taxonomy" id="79200"/>
    <lineage>
        <taxon>Eukaryota</taxon>
        <taxon>Viridiplantae</taxon>
        <taxon>Streptophyta</taxon>
        <taxon>Embryophyta</taxon>
        <taxon>Tracheophyta</taxon>
        <taxon>Spermatophyta</taxon>
        <taxon>Magnoliopsida</taxon>
        <taxon>eudicotyledons</taxon>
        <taxon>Gunneridae</taxon>
        <taxon>Pentapetalae</taxon>
        <taxon>asterids</taxon>
        <taxon>campanulids</taxon>
        <taxon>Apiales</taxon>
        <taxon>Apiaceae</taxon>
        <taxon>Apioideae</taxon>
        <taxon>Scandiceae</taxon>
        <taxon>Daucinae</taxon>
        <taxon>Daucus</taxon>
        <taxon>Daucus sect. Daucus</taxon>
    </lineage>
</organism>
<dbReference type="Pfam" id="PF00232">
    <property type="entry name" value="Glyco_hydro_1"/>
    <property type="match status" value="1"/>
</dbReference>
<comment type="similarity">
    <text evidence="1 4">Belongs to the glycosyl hydrolase 1 family.</text>
</comment>
<reference evidence="6" key="1">
    <citation type="journal article" date="2016" name="Nat. Genet.">
        <title>A high-quality carrot genome assembly provides new insights into carotenoid accumulation and asterid genome evolution.</title>
        <authorList>
            <person name="Iorizzo M."/>
            <person name="Ellison S."/>
            <person name="Senalik D."/>
            <person name="Zeng P."/>
            <person name="Satapoomin P."/>
            <person name="Huang J."/>
            <person name="Bowman M."/>
            <person name="Iovene M."/>
            <person name="Sanseverino W."/>
            <person name="Cavagnaro P."/>
            <person name="Yildiz M."/>
            <person name="Macko-Podgorni A."/>
            <person name="Moranska E."/>
            <person name="Grzebelus E."/>
            <person name="Grzebelus D."/>
            <person name="Ashrafi H."/>
            <person name="Zheng Z."/>
            <person name="Cheng S."/>
            <person name="Spooner D."/>
            <person name="Van Deynze A."/>
            <person name="Simon P."/>
        </authorList>
    </citation>
    <scope>NUCLEOTIDE SEQUENCE [LARGE SCALE GENOMIC DNA]</scope>
    <source>
        <tissue evidence="6">Leaf</tissue>
    </source>
</reference>
<comment type="caution">
    <text evidence="6">The sequence shown here is derived from an EMBL/GenBank/DDBJ whole genome shotgun (WGS) entry which is preliminary data.</text>
</comment>
<evidence type="ECO:0000256" key="4">
    <source>
        <dbReference type="RuleBase" id="RU003690"/>
    </source>
</evidence>
<dbReference type="InterPro" id="IPR033132">
    <property type="entry name" value="GH_1_N_CS"/>
</dbReference>
<dbReference type="PANTHER" id="PTHR10353:SF298">
    <property type="entry name" value="BETA-GLUCOSIDASE"/>
    <property type="match status" value="1"/>
</dbReference>